<dbReference type="EMBL" id="CAUJNA010002730">
    <property type="protein sequence ID" value="CAJ1394048.1"/>
    <property type="molecule type" value="Genomic_DNA"/>
</dbReference>
<comment type="caution">
    <text evidence="3">The sequence shown here is derived from an EMBL/GenBank/DDBJ whole genome shotgun (WGS) entry which is preliminary data.</text>
</comment>
<proteinExistence type="predicted"/>
<dbReference type="PROSITE" id="PS50011">
    <property type="entry name" value="PROTEIN_KINASE_DOM"/>
    <property type="match status" value="1"/>
</dbReference>
<sequence length="222" mass="23885">GQAARLDDSVAMIRRLGTAGYVAPEVLNTRSHGYGSLSDVFSAGAVCFFVYSGLEAFRDVNHSATIQRTLAGKARFSHPKAKQVRTGTLHLLKKMLAASPKKRPRAAKACKALWNLGTEEAFCSLPLVEEKSETASFARLQPVAEFQEEEEEGSEMEMGFSPTRQGSGPCPSPSVLQRGSQSMTASSVGGVLGVGSIETSQVPKPPARSSSFFTRFKRIVTR</sequence>
<organism evidence="3 4">
    <name type="scientific">Effrenium voratum</name>
    <dbReference type="NCBI Taxonomy" id="2562239"/>
    <lineage>
        <taxon>Eukaryota</taxon>
        <taxon>Sar</taxon>
        <taxon>Alveolata</taxon>
        <taxon>Dinophyceae</taxon>
        <taxon>Suessiales</taxon>
        <taxon>Symbiodiniaceae</taxon>
        <taxon>Effrenium</taxon>
    </lineage>
</organism>
<dbReference type="GO" id="GO:0005524">
    <property type="term" value="F:ATP binding"/>
    <property type="evidence" value="ECO:0007669"/>
    <property type="project" value="InterPro"/>
</dbReference>
<keyword evidence="4" id="KW-1185">Reference proteome</keyword>
<dbReference type="AlphaFoldDB" id="A0AA36IWA2"/>
<dbReference type="Gene3D" id="1.10.510.10">
    <property type="entry name" value="Transferase(Phosphotransferase) domain 1"/>
    <property type="match status" value="1"/>
</dbReference>
<evidence type="ECO:0000256" key="1">
    <source>
        <dbReference type="SAM" id="MobiDB-lite"/>
    </source>
</evidence>
<dbReference type="Pfam" id="PF00069">
    <property type="entry name" value="Pkinase"/>
    <property type="match status" value="1"/>
</dbReference>
<reference evidence="3" key="1">
    <citation type="submission" date="2023-08" db="EMBL/GenBank/DDBJ databases">
        <authorList>
            <person name="Chen Y."/>
            <person name="Shah S."/>
            <person name="Dougan E. K."/>
            <person name="Thang M."/>
            <person name="Chan C."/>
        </authorList>
    </citation>
    <scope>NUCLEOTIDE SEQUENCE</scope>
</reference>
<dbReference type="GO" id="GO:0004672">
    <property type="term" value="F:protein kinase activity"/>
    <property type="evidence" value="ECO:0007669"/>
    <property type="project" value="InterPro"/>
</dbReference>
<protein>
    <recommendedName>
        <fullName evidence="2">Protein kinase domain-containing protein</fullName>
    </recommendedName>
</protein>
<name>A0AA36IWA2_9DINO</name>
<feature type="non-terminal residue" evidence="3">
    <location>
        <position position="1"/>
    </location>
</feature>
<dbReference type="PANTHER" id="PTHR24347">
    <property type="entry name" value="SERINE/THREONINE-PROTEIN KINASE"/>
    <property type="match status" value="1"/>
</dbReference>
<evidence type="ECO:0000313" key="4">
    <source>
        <dbReference type="Proteomes" id="UP001178507"/>
    </source>
</evidence>
<dbReference type="InterPro" id="IPR011009">
    <property type="entry name" value="Kinase-like_dom_sf"/>
</dbReference>
<dbReference type="SUPFAM" id="SSF56112">
    <property type="entry name" value="Protein kinase-like (PK-like)"/>
    <property type="match status" value="1"/>
</dbReference>
<feature type="region of interest" description="Disordered" evidence="1">
    <location>
        <begin position="149"/>
        <end position="188"/>
    </location>
</feature>
<evidence type="ECO:0000313" key="3">
    <source>
        <dbReference type="EMBL" id="CAJ1394048.1"/>
    </source>
</evidence>
<evidence type="ECO:0000259" key="2">
    <source>
        <dbReference type="PROSITE" id="PS50011"/>
    </source>
</evidence>
<gene>
    <name evidence="3" type="ORF">EVOR1521_LOCUS18790</name>
</gene>
<accession>A0AA36IWA2</accession>
<feature type="compositionally biased region" description="Polar residues" evidence="1">
    <location>
        <begin position="174"/>
        <end position="185"/>
    </location>
</feature>
<feature type="domain" description="Protein kinase" evidence="2">
    <location>
        <begin position="1"/>
        <end position="122"/>
    </location>
</feature>
<dbReference type="Proteomes" id="UP001178507">
    <property type="component" value="Unassembled WGS sequence"/>
</dbReference>
<dbReference type="InterPro" id="IPR000719">
    <property type="entry name" value="Prot_kinase_dom"/>
</dbReference>